<gene>
    <name evidence="6" type="ORF">SPRG_01574</name>
</gene>
<dbReference type="PANTHER" id="PTHR24115">
    <property type="entry name" value="KINESIN-RELATED"/>
    <property type="match status" value="1"/>
</dbReference>
<evidence type="ECO:0000256" key="2">
    <source>
        <dbReference type="ARBA" id="ARBA00022840"/>
    </source>
</evidence>
<keyword evidence="7" id="KW-1185">Reference proteome</keyword>
<keyword evidence="1 3" id="KW-0547">Nucleotide-binding</keyword>
<dbReference type="GO" id="GO:0007018">
    <property type="term" value="P:microtubule-based movement"/>
    <property type="evidence" value="ECO:0007669"/>
    <property type="project" value="InterPro"/>
</dbReference>
<organism evidence="6 7">
    <name type="scientific">Saprolegnia parasitica (strain CBS 223.65)</name>
    <dbReference type="NCBI Taxonomy" id="695850"/>
    <lineage>
        <taxon>Eukaryota</taxon>
        <taxon>Sar</taxon>
        <taxon>Stramenopiles</taxon>
        <taxon>Oomycota</taxon>
        <taxon>Saprolegniomycetes</taxon>
        <taxon>Saprolegniales</taxon>
        <taxon>Saprolegniaceae</taxon>
        <taxon>Saprolegnia</taxon>
    </lineage>
</organism>
<name>A0A067CUP5_SAPPC</name>
<dbReference type="InterPro" id="IPR027417">
    <property type="entry name" value="P-loop_NTPase"/>
</dbReference>
<dbReference type="OMA" id="AIHIVPA"/>
<dbReference type="GO" id="GO:0008017">
    <property type="term" value="F:microtubule binding"/>
    <property type="evidence" value="ECO:0007669"/>
    <property type="project" value="InterPro"/>
</dbReference>
<feature type="domain" description="Kinesin motor" evidence="5">
    <location>
        <begin position="4"/>
        <end position="324"/>
    </location>
</feature>
<dbReference type="GO" id="GO:0003777">
    <property type="term" value="F:microtubule motor activity"/>
    <property type="evidence" value="ECO:0007669"/>
    <property type="project" value="InterPro"/>
</dbReference>
<dbReference type="PANTHER" id="PTHR24115:SF1004">
    <property type="entry name" value="KINESIN-LIKE PROTEIN KIF15"/>
    <property type="match status" value="1"/>
</dbReference>
<evidence type="ECO:0000313" key="7">
    <source>
        <dbReference type="Proteomes" id="UP000030745"/>
    </source>
</evidence>
<evidence type="ECO:0000256" key="4">
    <source>
        <dbReference type="RuleBase" id="RU000394"/>
    </source>
</evidence>
<keyword evidence="3 4" id="KW-0505">Motor protein</keyword>
<feature type="binding site" evidence="3">
    <location>
        <begin position="88"/>
        <end position="95"/>
    </location>
    <ligand>
        <name>ATP</name>
        <dbReference type="ChEBI" id="CHEBI:30616"/>
    </ligand>
</feature>
<reference evidence="6 7" key="1">
    <citation type="journal article" date="2013" name="PLoS Genet.">
        <title>Distinctive expansion of potential virulence genes in the genome of the oomycete fish pathogen Saprolegnia parasitica.</title>
        <authorList>
            <person name="Jiang R.H."/>
            <person name="de Bruijn I."/>
            <person name="Haas B.J."/>
            <person name="Belmonte R."/>
            <person name="Lobach L."/>
            <person name="Christie J."/>
            <person name="van den Ackerveken G."/>
            <person name="Bottin A."/>
            <person name="Bulone V."/>
            <person name="Diaz-Moreno S.M."/>
            <person name="Dumas B."/>
            <person name="Fan L."/>
            <person name="Gaulin E."/>
            <person name="Govers F."/>
            <person name="Grenville-Briggs L.J."/>
            <person name="Horner N.R."/>
            <person name="Levin J.Z."/>
            <person name="Mammella M."/>
            <person name="Meijer H.J."/>
            <person name="Morris P."/>
            <person name="Nusbaum C."/>
            <person name="Oome S."/>
            <person name="Phillips A.J."/>
            <person name="van Rooyen D."/>
            <person name="Rzeszutek E."/>
            <person name="Saraiva M."/>
            <person name="Secombes C.J."/>
            <person name="Seidl M.F."/>
            <person name="Snel B."/>
            <person name="Stassen J.H."/>
            <person name="Sykes S."/>
            <person name="Tripathy S."/>
            <person name="van den Berg H."/>
            <person name="Vega-Arreguin J.C."/>
            <person name="Wawra S."/>
            <person name="Young S.K."/>
            <person name="Zeng Q."/>
            <person name="Dieguez-Uribeondo J."/>
            <person name="Russ C."/>
            <person name="Tyler B.M."/>
            <person name="van West P."/>
        </authorList>
    </citation>
    <scope>NUCLEOTIDE SEQUENCE [LARGE SCALE GENOMIC DNA]</scope>
    <source>
        <strain evidence="6 7">CBS 223.65</strain>
    </source>
</reference>
<dbReference type="OrthoDB" id="3176171at2759"/>
<evidence type="ECO:0000259" key="5">
    <source>
        <dbReference type="PROSITE" id="PS50067"/>
    </source>
</evidence>
<dbReference type="EMBL" id="KK583191">
    <property type="protein sequence ID" value="KDO34439.1"/>
    <property type="molecule type" value="Genomic_DNA"/>
</dbReference>
<protein>
    <recommendedName>
        <fullName evidence="4">Kinesin-like protein</fullName>
    </recommendedName>
</protein>
<keyword evidence="4" id="KW-0493">Microtubule</keyword>
<keyword evidence="2 3" id="KW-0067">ATP-binding</keyword>
<proteinExistence type="inferred from homology"/>
<accession>A0A067CUP5</accession>
<dbReference type="STRING" id="695850.A0A067CUP5"/>
<dbReference type="SMART" id="SM00129">
    <property type="entry name" value="KISc"/>
    <property type="match status" value="1"/>
</dbReference>
<sequence>MAERIQVGVRCRPPPGNNALHDASYALELEPNAIHIVPAHSRHVGQRSFAFDHVWAPGTSQAQVYDQAVAPLVAHLLGGRSGAVLAYGQTGTGKSYTMGFLEASSAPELGIIPRVFEHLFAALAPTMHKVHMSFCQIYMETVHDLLVPLASSLADLPVRERDSAFYVDGLEVHAVTSLQDARSLVHVAMANRALAATGRNATSSRSHSLLTISVSTTSWTAQLVLVDLAGSERSLPGLGFAHDATKARLLEAKSINSSLSALGNVMSSLASATRASYRDSKLTKLLKGVLRAGSTVVLATVDGAAANLAETLSTLKFAARCRHVTLPKRLSIESSSVHKKAAAMQTVATQTEALTDVDVLRDAFQKKEIELHMLYQEQLYKLRRALERLSARPDDKAVAAWSVLGDRTSTLARHDDDGDDVLSVSTEDGDEAFNQVEL</sequence>
<dbReference type="Gene3D" id="3.40.850.10">
    <property type="entry name" value="Kinesin motor domain"/>
    <property type="match status" value="1"/>
</dbReference>
<dbReference type="GeneID" id="24124156"/>
<evidence type="ECO:0000256" key="1">
    <source>
        <dbReference type="ARBA" id="ARBA00022741"/>
    </source>
</evidence>
<dbReference type="Pfam" id="PF00225">
    <property type="entry name" value="Kinesin"/>
    <property type="match status" value="1"/>
</dbReference>
<dbReference type="GO" id="GO:0005524">
    <property type="term" value="F:ATP binding"/>
    <property type="evidence" value="ECO:0007669"/>
    <property type="project" value="UniProtKB-UniRule"/>
</dbReference>
<dbReference type="AlphaFoldDB" id="A0A067CUP5"/>
<dbReference type="InterPro" id="IPR019821">
    <property type="entry name" value="Kinesin_motor_CS"/>
</dbReference>
<comment type="similarity">
    <text evidence="3 4">Belongs to the TRAFAC class myosin-kinesin ATPase superfamily. Kinesin family.</text>
</comment>
<dbReference type="GO" id="GO:0005874">
    <property type="term" value="C:microtubule"/>
    <property type="evidence" value="ECO:0007669"/>
    <property type="project" value="UniProtKB-KW"/>
</dbReference>
<dbReference type="RefSeq" id="XP_012195170.1">
    <property type="nucleotide sequence ID" value="XM_012339780.1"/>
</dbReference>
<dbReference type="InterPro" id="IPR036961">
    <property type="entry name" value="Kinesin_motor_dom_sf"/>
</dbReference>
<dbReference type="GO" id="GO:0016887">
    <property type="term" value="F:ATP hydrolysis activity"/>
    <property type="evidence" value="ECO:0007669"/>
    <property type="project" value="TreeGrafter"/>
</dbReference>
<evidence type="ECO:0000256" key="3">
    <source>
        <dbReference type="PROSITE-ProRule" id="PRU00283"/>
    </source>
</evidence>
<dbReference type="GO" id="GO:0005871">
    <property type="term" value="C:kinesin complex"/>
    <property type="evidence" value="ECO:0007669"/>
    <property type="project" value="TreeGrafter"/>
</dbReference>
<dbReference type="VEuPathDB" id="FungiDB:SPRG_01574"/>
<dbReference type="PRINTS" id="PR00380">
    <property type="entry name" value="KINESINHEAVY"/>
</dbReference>
<evidence type="ECO:0000313" key="6">
    <source>
        <dbReference type="EMBL" id="KDO34439.1"/>
    </source>
</evidence>
<dbReference type="SUPFAM" id="SSF52540">
    <property type="entry name" value="P-loop containing nucleoside triphosphate hydrolases"/>
    <property type="match status" value="1"/>
</dbReference>
<dbReference type="Proteomes" id="UP000030745">
    <property type="component" value="Unassembled WGS sequence"/>
</dbReference>
<dbReference type="PROSITE" id="PS00411">
    <property type="entry name" value="KINESIN_MOTOR_1"/>
    <property type="match status" value="1"/>
</dbReference>
<dbReference type="InterPro" id="IPR001752">
    <property type="entry name" value="Kinesin_motor_dom"/>
</dbReference>
<dbReference type="PROSITE" id="PS50067">
    <property type="entry name" value="KINESIN_MOTOR_2"/>
    <property type="match status" value="1"/>
</dbReference>
<dbReference type="KEGG" id="spar:SPRG_01574"/>
<dbReference type="InterPro" id="IPR027640">
    <property type="entry name" value="Kinesin-like_fam"/>
</dbReference>